<dbReference type="InterPro" id="IPR001647">
    <property type="entry name" value="HTH_TetR"/>
</dbReference>
<dbReference type="PANTHER" id="PTHR30055">
    <property type="entry name" value="HTH-TYPE TRANSCRIPTIONAL REGULATOR RUTR"/>
    <property type="match status" value="1"/>
</dbReference>
<dbReference type="SUPFAM" id="SSF46689">
    <property type="entry name" value="Homeodomain-like"/>
    <property type="match status" value="1"/>
</dbReference>
<dbReference type="AlphaFoldDB" id="A0A243Q3I0"/>
<dbReference type="Gene3D" id="1.10.357.10">
    <property type="entry name" value="Tetracycline Repressor, domain 2"/>
    <property type="match status" value="1"/>
</dbReference>
<evidence type="ECO:0000256" key="4">
    <source>
        <dbReference type="PROSITE-ProRule" id="PRU00335"/>
    </source>
</evidence>
<dbReference type="Pfam" id="PF13305">
    <property type="entry name" value="TetR_C_33"/>
    <property type="match status" value="1"/>
</dbReference>
<dbReference type="PANTHER" id="PTHR30055:SF234">
    <property type="entry name" value="HTH-TYPE TRANSCRIPTIONAL REGULATOR BETI"/>
    <property type="match status" value="1"/>
</dbReference>
<evidence type="ECO:0000256" key="2">
    <source>
        <dbReference type="ARBA" id="ARBA00023125"/>
    </source>
</evidence>
<keyword evidence="2 4" id="KW-0238">DNA-binding</keyword>
<feature type="domain" description="HTH tetR-type" evidence="6">
    <location>
        <begin position="50"/>
        <end position="110"/>
    </location>
</feature>
<keyword evidence="8" id="KW-1185">Reference proteome</keyword>
<dbReference type="InterPro" id="IPR036271">
    <property type="entry name" value="Tet_transcr_reg_TetR-rel_C_sf"/>
</dbReference>
<comment type="caution">
    <text evidence="7">The sequence shown here is derived from an EMBL/GenBank/DDBJ whole genome shotgun (WGS) entry which is preliminary data.</text>
</comment>
<feature type="DNA-binding region" description="H-T-H motif" evidence="4">
    <location>
        <begin position="73"/>
        <end position="92"/>
    </location>
</feature>
<evidence type="ECO:0000256" key="1">
    <source>
        <dbReference type="ARBA" id="ARBA00023015"/>
    </source>
</evidence>
<dbReference type="Pfam" id="PF00440">
    <property type="entry name" value="TetR_N"/>
    <property type="match status" value="1"/>
</dbReference>
<evidence type="ECO:0000313" key="7">
    <source>
        <dbReference type="EMBL" id="OUC75773.1"/>
    </source>
</evidence>
<keyword evidence="3" id="KW-0804">Transcription</keyword>
<evidence type="ECO:0000256" key="3">
    <source>
        <dbReference type="ARBA" id="ARBA00023163"/>
    </source>
</evidence>
<reference evidence="7 8" key="1">
    <citation type="submission" date="2017-05" db="EMBL/GenBank/DDBJ databases">
        <title>Biotechnological potential of actinobacteria isolated from South African environments.</title>
        <authorList>
            <person name="Le Roes-Hill M."/>
            <person name="Prins A."/>
            <person name="Durrell K.A."/>
        </authorList>
    </citation>
    <scope>NUCLEOTIDE SEQUENCE [LARGE SCALE GENOMIC DNA]</scope>
    <source>
        <strain evidence="7">BS2</strain>
    </source>
</reference>
<dbReference type="InterPro" id="IPR025996">
    <property type="entry name" value="MT1864/Rv1816-like_C"/>
</dbReference>
<dbReference type="InterPro" id="IPR050109">
    <property type="entry name" value="HTH-type_TetR-like_transc_reg"/>
</dbReference>
<dbReference type="OrthoDB" id="3173376at2"/>
<evidence type="ECO:0000256" key="5">
    <source>
        <dbReference type="SAM" id="MobiDB-lite"/>
    </source>
</evidence>
<accession>A0A243Q3I0</accession>
<dbReference type="InterPro" id="IPR009057">
    <property type="entry name" value="Homeodomain-like_sf"/>
</dbReference>
<organism evidence="7 8">
    <name type="scientific">Gordonia lacunae</name>
    <dbReference type="NCBI Taxonomy" id="417102"/>
    <lineage>
        <taxon>Bacteria</taxon>
        <taxon>Bacillati</taxon>
        <taxon>Actinomycetota</taxon>
        <taxon>Actinomycetes</taxon>
        <taxon>Mycobacteriales</taxon>
        <taxon>Gordoniaceae</taxon>
        <taxon>Gordonia</taxon>
    </lineage>
</organism>
<keyword evidence="1" id="KW-0805">Transcription regulation</keyword>
<dbReference type="EMBL" id="NGFO01000052">
    <property type="protein sequence ID" value="OUC75773.1"/>
    <property type="molecule type" value="Genomic_DNA"/>
</dbReference>
<protein>
    <submittedName>
        <fullName evidence="7">TetR family transcriptional regulator</fullName>
    </submittedName>
</protein>
<dbReference type="STRING" id="417102.CA982_24975"/>
<dbReference type="SUPFAM" id="SSF48498">
    <property type="entry name" value="Tetracyclin repressor-like, C-terminal domain"/>
    <property type="match status" value="1"/>
</dbReference>
<evidence type="ECO:0000313" key="8">
    <source>
        <dbReference type="Proteomes" id="UP000194632"/>
    </source>
</evidence>
<sequence length="236" mass="25341">MLAARDAGSRPHDEGGTDEDVPTQGVRQSGSHVHRQCLPEVGDTVYVQTAKTRTALVRAGVELLEETGSPDVGLREIARRAGVSHGAPRRWFPTHRSLLAAVARDGLEDLSSELMHAADGSFGTVLRVASEYVAFARRRPAMFALIFRHDLLEGAGADLRSTSQPLFTWLVSLIEQRGAVVDPESRAAELWVGVHGIAMLSSTGALGLAVPGIDDRTLVERIVANSLRPSPGDPDR</sequence>
<feature type="region of interest" description="Disordered" evidence="5">
    <location>
        <begin position="1"/>
        <end position="34"/>
    </location>
</feature>
<dbReference type="Proteomes" id="UP000194632">
    <property type="component" value="Unassembled WGS sequence"/>
</dbReference>
<dbReference type="PROSITE" id="PS50977">
    <property type="entry name" value="HTH_TETR_2"/>
    <property type="match status" value="1"/>
</dbReference>
<name>A0A243Q3I0_9ACTN</name>
<dbReference type="GO" id="GO:0000976">
    <property type="term" value="F:transcription cis-regulatory region binding"/>
    <property type="evidence" value="ECO:0007669"/>
    <property type="project" value="TreeGrafter"/>
</dbReference>
<proteinExistence type="predicted"/>
<gene>
    <name evidence="7" type="ORF">CA982_24975</name>
</gene>
<evidence type="ECO:0000259" key="6">
    <source>
        <dbReference type="PROSITE" id="PS50977"/>
    </source>
</evidence>
<dbReference type="GO" id="GO:0003700">
    <property type="term" value="F:DNA-binding transcription factor activity"/>
    <property type="evidence" value="ECO:0007669"/>
    <property type="project" value="TreeGrafter"/>
</dbReference>